<keyword evidence="1" id="KW-0812">Transmembrane</keyword>
<keyword evidence="1" id="KW-0472">Membrane</keyword>
<reference evidence="2" key="1">
    <citation type="submission" date="2014-08" db="EMBL/GenBank/DDBJ databases">
        <authorList>
            <person name="Murali S."/>
            <person name="Richards S."/>
            <person name="Bandaranaike D."/>
            <person name="Bellair M."/>
            <person name="Blankenburg K."/>
            <person name="Chao H."/>
            <person name="Dinh H."/>
            <person name="Doddapaneni H."/>
            <person name="Dugan-Rocha S."/>
            <person name="Elkadiri S."/>
            <person name="Gnanaolivu R."/>
            <person name="Hughes D."/>
            <person name="Lee S."/>
            <person name="Li M."/>
            <person name="Ming W."/>
            <person name="Munidasa M."/>
            <person name="Muniz J."/>
            <person name="Nguyen L."/>
            <person name="Osuji N."/>
            <person name="Pu L.-L."/>
            <person name="Puazo M."/>
            <person name="Skinner E."/>
            <person name="Qu C."/>
            <person name="Quiroz J."/>
            <person name="Raj R."/>
            <person name="Weissenberger G."/>
            <person name="Xin Y."/>
            <person name="Zou X."/>
            <person name="Han Y."/>
            <person name="Worley K."/>
            <person name="Muzny D."/>
            <person name="Gibbs R."/>
        </authorList>
    </citation>
    <scope>NUCLEOTIDE SEQUENCE</scope>
    <source>
        <strain evidence="2">HAZT.00-mixed</strain>
        <tissue evidence="2">Whole organism</tissue>
    </source>
</reference>
<proteinExistence type="predicted"/>
<protein>
    <submittedName>
        <fullName evidence="2">Uncharacterized protein</fullName>
    </submittedName>
</protein>
<reference evidence="2" key="2">
    <citation type="journal article" date="2018" name="Environ. Sci. Technol.">
        <title>The Toxicogenome of Hyalella azteca: A Model for Sediment Ecotoxicology and Evolutionary Toxicology.</title>
        <authorList>
            <person name="Poynton H.C."/>
            <person name="Hasenbein S."/>
            <person name="Benoit J.B."/>
            <person name="Sepulveda M.S."/>
            <person name="Poelchau M.F."/>
            <person name="Hughes D.S.T."/>
            <person name="Murali S.C."/>
            <person name="Chen S."/>
            <person name="Glastad K.M."/>
            <person name="Goodisman M.A.D."/>
            <person name="Werren J.H."/>
            <person name="Vineis J.H."/>
            <person name="Bowen J.L."/>
            <person name="Friedrich M."/>
            <person name="Jones J."/>
            <person name="Robertson H.M."/>
            <person name="Feyereisen R."/>
            <person name="Mechler-Hickson A."/>
            <person name="Mathers N."/>
            <person name="Lee C.E."/>
            <person name="Colbourne J.K."/>
            <person name="Biales A."/>
            <person name="Johnston J.S."/>
            <person name="Wellborn G.A."/>
            <person name="Rosendale A.J."/>
            <person name="Cridge A.G."/>
            <person name="Munoz-Torres M.C."/>
            <person name="Bain P.A."/>
            <person name="Manny A.R."/>
            <person name="Major K.M."/>
            <person name="Lambert F.N."/>
            <person name="Vulpe C.D."/>
            <person name="Tuck P."/>
            <person name="Blalock B.J."/>
            <person name="Lin Y.Y."/>
            <person name="Smith M.E."/>
            <person name="Ochoa-Acuna H."/>
            <person name="Chen M.M."/>
            <person name="Childers C.P."/>
            <person name="Qu J."/>
            <person name="Dugan S."/>
            <person name="Lee S.L."/>
            <person name="Chao H."/>
            <person name="Dinh H."/>
            <person name="Han Y."/>
            <person name="Doddapaneni H."/>
            <person name="Worley K.C."/>
            <person name="Muzny D.M."/>
            <person name="Gibbs R.A."/>
            <person name="Richards S."/>
        </authorList>
    </citation>
    <scope>NUCLEOTIDE SEQUENCE</scope>
    <source>
        <strain evidence="2">HAZT.00-mixed</strain>
        <tissue evidence="2">Whole organism</tissue>
    </source>
</reference>
<organism evidence="2">
    <name type="scientific">Hyalella azteca</name>
    <name type="common">Amphipod</name>
    <dbReference type="NCBI Taxonomy" id="294128"/>
    <lineage>
        <taxon>Eukaryota</taxon>
        <taxon>Metazoa</taxon>
        <taxon>Ecdysozoa</taxon>
        <taxon>Arthropoda</taxon>
        <taxon>Crustacea</taxon>
        <taxon>Multicrustacea</taxon>
        <taxon>Malacostraca</taxon>
        <taxon>Eumalacostraca</taxon>
        <taxon>Peracarida</taxon>
        <taxon>Amphipoda</taxon>
        <taxon>Senticaudata</taxon>
        <taxon>Talitrida</taxon>
        <taxon>Talitroidea</taxon>
        <taxon>Hyalellidae</taxon>
        <taxon>Hyalella</taxon>
    </lineage>
</organism>
<reference evidence="2" key="3">
    <citation type="submission" date="2019-06" db="EMBL/GenBank/DDBJ databases">
        <authorList>
            <person name="Poynton C."/>
            <person name="Hasenbein S."/>
            <person name="Benoit J.B."/>
            <person name="Sepulveda M.S."/>
            <person name="Poelchau M.F."/>
            <person name="Murali S.C."/>
            <person name="Chen S."/>
            <person name="Glastad K.M."/>
            <person name="Werren J.H."/>
            <person name="Vineis J.H."/>
            <person name="Bowen J.L."/>
            <person name="Friedrich M."/>
            <person name="Jones J."/>
            <person name="Robertson H.M."/>
            <person name="Feyereisen R."/>
            <person name="Mechler-Hickson A."/>
            <person name="Mathers N."/>
            <person name="Lee C.E."/>
            <person name="Colbourne J.K."/>
            <person name="Biales A."/>
            <person name="Johnston J.S."/>
            <person name="Wellborn G.A."/>
            <person name="Rosendale A.J."/>
            <person name="Cridge A.G."/>
            <person name="Munoz-Torres M.C."/>
            <person name="Bain P.A."/>
            <person name="Manny A.R."/>
            <person name="Major K.M."/>
            <person name="Lambert F.N."/>
            <person name="Vulpe C.D."/>
            <person name="Tuck P."/>
            <person name="Blalock B.J."/>
            <person name="Lin Y.-Y."/>
            <person name="Smith M.E."/>
            <person name="Ochoa-Acuna H."/>
            <person name="Chen M.-J.M."/>
            <person name="Childers C.P."/>
            <person name="Qu J."/>
            <person name="Dugan S."/>
            <person name="Lee S.L."/>
            <person name="Chao H."/>
            <person name="Dinh H."/>
            <person name="Han Y."/>
            <person name="Doddapaneni H."/>
            <person name="Worley K.C."/>
            <person name="Muzny D.M."/>
            <person name="Gibbs R.A."/>
            <person name="Richards S."/>
        </authorList>
    </citation>
    <scope>NUCLEOTIDE SEQUENCE</scope>
    <source>
        <strain evidence="2">HAZT.00-mixed</strain>
        <tissue evidence="2">Whole organism</tissue>
    </source>
</reference>
<sequence length="93" mass="10082">MTRSPNLRLRTNMSAQPAQVSQVTVNMNAVNMTETHLAPGVCTVCRRGKIENSASCCTWVMCLLLLPLGIIPGIIAFCCCCRKPKCTSCGYTV</sequence>
<dbReference type="Pfam" id="PF10164">
    <property type="entry name" value="BRI3"/>
    <property type="match status" value="1"/>
</dbReference>
<feature type="transmembrane region" description="Helical" evidence="1">
    <location>
        <begin position="56"/>
        <end position="77"/>
    </location>
</feature>
<evidence type="ECO:0000256" key="1">
    <source>
        <dbReference type="SAM" id="Phobius"/>
    </source>
</evidence>
<dbReference type="EMBL" id="JQDR03016191">
    <property type="protein sequence ID" value="KAA0185612.1"/>
    <property type="molecule type" value="Genomic_DNA"/>
</dbReference>
<dbReference type="Proteomes" id="UP000711488">
    <property type="component" value="Unassembled WGS sequence"/>
</dbReference>
<accession>A0A6A0GST6</accession>
<gene>
    <name evidence="2" type="ORF">HAZT_HAZT009496</name>
</gene>
<name>A0A6A0GST6_HYAAZ</name>
<evidence type="ECO:0000313" key="2">
    <source>
        <dbReference type="EMBL" id="KAA0185612.1"/>
    </source>
</evidence>
<dbReference type="InterPro" id="IPR019317">
    <property type="entry name" value="BRI3"/>
</dbReference>
<dbReference type="AlphaFoldDB" id="A0A6A0GST6"/>
<keyword evidence="1" id="KW-1133">Transmembrane helix</keyword>
<comment type="caution">
    <text evidence="2">The sequence shown here is derived from an EMBL/GenBank/DDBJ whole genome shotgun (WGS) entry which is preliminary data.</text>
</comment>